<organism evidence="2 3">
    <name type="scientific">Xenotaenia resolanae</name>
    <dbReference type="NCBI Taxonomy" id="208358"/>
    <lineage>
        <taxon>Eukaryota</taxon>
        <taxon>Metazoa</taxon>
        <taxon>Chordata</taxon>
        <taxon>Craniata</taxon>
        <taxon>Vertebrata</taxon>
        <taxon>Euteleostomi</taxon>
        <taxon>Actinopterygii</taxon>
        <taxon>Neopterygii</taxon>
        <taxon>Teleostei</taxon>
        <taxon>Neoteleostei</taxon>
        <taxon>Acanthomorphata</taxon>
        <taxon>Ovalentaria</taxon>
        <taxon>Atherinomorphae</taxon>
        <taxon>Cyprinodontiformes</taxon>
        <taxon>Goodeidae</taxon>
        <taxon>Xenotaenia</taxon>
    </lineage>
</organism>
<proteinExistence type="predicted"/>
<evidence type="ECO:0000256" key="1">
    <source>
        <dbReference type="SAM" id="MobiDB-lite"/>
    </source>
</evidence>
<dbReference type="Proteomes" id="UP001444071">
    <property type="component" value="Unassembled WGS sequence"/>
</dbReference>
<comment type="caution">
    <text evidence="2">The sequence shown here is derived from an EMBL/GenBank/DDBJ whole genome shotgun (WGS) entry which is preliminary data.</text>
</comment>
<sequence length="115" mass="13981">MEGRRESHDALFFPGFLLQVQLEDAKKARENTYEKYVASRDYYKSEYENKLREELENIRLRTSQEIENLQRTSREMYERENRNLREARDNAVLEKDRAVTAERDAQSRYNQLLEQ</sequence>
<dbReference type="InterPro" id="IPR026205">
    <property type="entry name" value="PIBF1"/>
</dbReference>
<dbReference type="EMBL" id="JAHRIM010043047">
    <property type="protein sequence ID" value="MEQ2267726.1"/>
    <property type="molecule type" value="Genomic_DNA"/>
</dbReference>
<evidence type="ECO:0000313" key="2">
    <source>
        <dbReference type="EMBL" id="MEQ2267726.1"/>
    </source>
</evidence>
<name>A0ABV0WGB8_9TELE</name>
<gene>
    <name evidence="2" type="primary">PIBF1</name>
    <name evidence="2" type="ORF">XENORESO_009672</name>
</gene>
<accession>A0ABV0WGB8</accession>
<dbReference type="PANTHER" id="PTHR18950:SF0">
    <property type="entry name" value="PROGESTERONE IMMUNOMODULATORY BINDING FACTOR 1"/>
    <property type="match status" value="1"/>
</dbReference>
<evidence type="ECO:0000313" key="3">
    <source>
        <dbReference type="Proteomes" id="UP001444071"/>
    </source>
</evidence>
<feature type="region of interest" description="Disordered" evidence="1">
    <location>
        <begin position="95"/>
        <end position="115"/>
    </location>
</feature>
<feature type="compositionally biased region" description="Basic and acidic residues" evidence="1">
    <location>
        <begin position="95"/>
        <end position="106"/>
    </location>
</feature>
<reference evidence="2 3" key="1">
    <citation type="submission" date="2021-06" db="EMBL/GenBank/DDBJ databases">
        <authorList>
            <person name="Palmer J.M."/>
        </authorList>
    </citation>
    <scope>NUCLEOTIDE SEQUENCE [LARGE SCALE GENOMIC DNA]</scope>
    <source>
        <strain evidence="2 3">XR_2019</strain>
        <tissue evidence="2">Muscle</tissue>
    </source>
</reference>
<keyword evidence="3" id="KW-1185">Reference proteome</keyword>
<dbReference type="PANTHER" id="PTHR18950">
    <property type="entry name" value="PROGESTERONE-INDUCED BLOCKING FACTOR 1"/>
    <property type="match status" value="1"/>
</dbReference>
<protein>
    <submittedName>
        <fullName evidence="2">Progesterone-induced-blocking factor 1</fullName>
    </submittedName>
</protein>